<dbReference type="EMBL" id="JARACI010000385">
    <property type="protein sequence ID" value="MDD9205267.1"/>
    <property type="molecule type" value="Genomic_DNA"/>
</dbReference>
<sequence>MTSTLSWLQFDEEQARRSRELIRAISEPSTLDSIGIGTIRDGFANILFPGTSTLHTRVRYFLLVPWAMQHVAARRPRTRDQYDRWLREAEVATIDALKAAAPPGTTGIIGADRGHRVQTLPSVIYWSGLAAWGIRAAEHLSRGELRDVVLSRRETRRSDDGQALPFIVWDALPAPPEDFPRAPLPILPTPEEAEYLLGKMKRTRLTGATEEPTALAQLARHPQTVLAPHVWDLPGTVLTPHLAEIVEMA</sequence>
<name>A0ABT5TT72_9MICO</name>
<accession>A0ABT5TT72</accession>
<reference evidence="1" key="1">
    <citation type="submission" date="2023-02" db="EMBL/GenBank/DDBJ databases">
        <title>Georgenia sp.10Sc9-8, isolated from a soil sample collected from the Taklamakan desert.</title>
        <authorList>
            <person name="Liu S."/>
        </authorList>
    </citation>
    <scope>NUCLEOTIDE SEQUENCE</scope>
    <source>
        <strain evidence="1">10Sc9-8</strain>
    </source>
</reference>
<feature type="non-terminal residue" evidence="1">
    <location>
        <position position="249"/>
    </location>
</feature>
<gene>
    <name evidence="1" type="ORF">PU560_02155</name>
</gene>
<proteinExistence type="predicted"/>
<evidence type="ECO:0000313" key="2">
    <source>
        <dbReference type="Proteomes" id="UP001165561"/>
    </source>
</evidence>
<evidence type="ECO:0000313" key="1">
    <source>
        <dbReference type="EMBL" id="MDD9205267.1"/>
    </source>
</evidence>
<dbReference type="Proteomes" id="UP001165561">
    <property type="component" value="Unassembled WGS sequence"/>
</dbReference>
<dbReference type="Pfam" id="PF19888">
    <property type="entry name" value="DUF6361"/>
    <property type="match status" value="1"/>
</dbReference>
<dbReference type="InterPro" id="IPR045941">
    <property type="entry name" value="DUF6361"/>
</dbReference>
<protein>
    <submittedName>
        <fullName evidence="1">DUF6361 family protein</fullName>
    </submittedName>
</protein>
<organism evidence="1 2">
    <name type="scientific">Georgenia halotolerans</name>
    <dbReference type="NCBI Taxonomy" id="3028317"/>
    <lineage>
        <taxon>Bacteria</taxon>
        <taxon>Bacillati</taxon>
        <taxon>Actinomycetota</taxon>
        <taxon>Actinomycetes</taxon>
        <taxon>Micrococcales</taxon>
        <taxon>Bogoriellaceae</taxon>
        <taxon>Georgenia</taxon>
    </lineage>
</organism>
<keyword evidence="2" id="KW-1185">Reference proteome</keyword>
<comment type="caution">
    <text evidence="1">The sequence shown here is derived from an EMBL/GenBank/DDBJ whole genome shotgun (WGS) entry which is preliminary data.</text>
</comment>